<protein>
    <submittedName>
        <fullName evidence="3">Uncharacterized protein</fullName>
    </submittedName>
</protein>
<dbReference type="AlphaFoldDB" id="A0AAD8S6Q2"/>
<evidence type="ECO:0000256" key="1">
    <source>
        <dbReference type="SAM" id="MobiDB-lite"/>
    </source>
</evidence>
<evidence type="ECO:0000256" key="2">
    <source>
        <dbReference type="SAM" id="Phobius"/>
    </source>
</evidence>
<comment type="caution">
    <text evidence="3">The sequence shown here is derived from an EMBL/GenBank/DDBJ whole genome shotgun (WGS) entry which is preliminary data.</text>
</comment>
<keyword evidence="2" id="KW-0812">Transmembrane</keyword>
<keyword evidence="4" id="KW-1185">Reference proteome</keyword>
<organism evidence="3 4">
    <name type="scientific">Lolium multiflorum</name>
    <name type="common">Italian ryegrass</name>
    <name type="synonym">Lolium perenne subsp. multiflorum</name>
    <dbReference type="NCBI Taxonomy" id="4521"/>
    <lineage>
        <taxon>Eukaryota</taxon>
        <taxon>Viridiplantae</taxon>
        <taxon>Streptophyta</taxon>
        <taxon>Embryophyta</taxon>
        <taxon>Tracheophyta</taxon>
        <taxon>Spermatophyta</taxon>
        <taxon>Magnoliopsida</taxon>
        <taxon>Liliopsida</taxon>
        <taxon>Poales</taxon>
        <taxon>Poaceae</taxon>
        <taxon>BOP clade</taxon>
        <taxon>Pooideae</taxon>
        <taxon>Poodae</taxon>
        <taxon>Poeae</taxon>
        <taxon>Poeae Chloroplast Group 2 (Poeae type)</taxon>
        <taxon>Loliodinae</taxon>
        <taxon>Loliinae</taxon>
        <taxon>Lolium</taxon>
    </lineage>
</organism>
<keyword evidence="2" id="KW-1133">Transmembrane helix</keyword>
<sequence>MASRTCSSCSCSTAWRRGRAPPAPALRRGVEDEVADEVLLRSVASRTYSGVRRVAEEGLAERDMVNGETHRGWVEGDQDLAGQLIQLGFLSGSISYVTRLLEKQLLKIRVLHPVHRRWPIVFIFMIVMMTSIWISILIFLLRSRISYIVIMIFSEIFYIVIISGIFYIVIMIMSGIFYIVIISFLIS</sequence>
<name>A0AAD8S6Q2_LOLMU</name>
<keyword evidence="2" id="KW-0472">Membrane</keyword>
<reference evidence="3" key="1">
    <citation type="submission" date="2023-07" db="EMBL/GenBank/DDBJ databases">
        <title>A chromosome-level genome assembly of Lolium multiflorum.</title>
        <authorList>
            <person name="Chen Y."/>
            <person name="Copetti D."/>
            <person name="Kolliker R."/>
            <person name="Studer B."/>
        </authorList>
    </citation>
    <scope>NUCLEOTIDE SEQUENCE</scope>
    <source>
        <strain evidence="3">02402/16</strain>
        <tissue evidence="3">Leaf</tissue>
    </source>
</reference>
<proteinExistence type="predicted"/>
<feature type="region of interest" description="Disordered" evidence="1">
    <location>
        <begin position="1"/>
        <end position="24"/>
    </location>
</feature>
<dbReference type="Proteomes" id="UP001231189">
    <property type="component" value="Unassembled WGS sequence"/>
</dbReference>
<feature type="transmembrane region" description="Helical" evidence="2">
    <location>
        <begin position="156"/>
        <end position="186"/>
    </location>
</feature>
<feature type="transmembrane region" description="Helical" evidence="2">
    <location>
        <begin position="118"/>
        <end position="141"/>
    </location>
</feature>
<evidence type="ECO:0000313" key="4">
    <source>
        <dbReference type="Proteomes" id="UP001231189"/>
    </source>
</evidence>
<accession>A0AAD8S6Q2</accession>
<feature type="compositionally biased region" description="Low complexity" evidence="1">
    <location>
        <begin position="1"/>
        <end position="12"/>
    </location>
</feature>
<evidence type="ECO:0000313" key="3">
    <source>
        <dbReference type="EMBL" id="KAK1646195.1"/>
    </source>
</evidence>
<gene>
    <name evidence="3" type="ORF">QYE76_064000</name>
</gene>
<dbReference type="EMBL" id="JAUUTY010000004">
    <property type="protein sequence ID" value="KAK1646195.1"/>
    <property type="molecule type" value="Genomic_DNA"/>
</dbReference>